<evidence type="ECO:0000313" key="6">
    <source>
        <dbReference type="EMBL" id="KAH7125526.1"/>
    </source>
</evidence>
<dbReference type="OrthoDB" id="1854899at2759"/>
<feature type="compositionally biased region" description="Low complexity" evidence="5">
    <location>
        <begin position="61"/>
        <end position="86"/>
    </location>
</feature>
<comment type="similarity">
    <text evidence="2 4">Belongs to the Mediator complex subunit 20 family.</text>
</comment>
<reference evidence="6" key="1">
    <citation type="journal article" date="2021" name="Nat. Commun.">
        <title>Genetic determinants of endophytism in the Arabidopsis root mycobiome.</title>
        <authorList>
            <person name="Mesny F."/>
            <person name="Miyauchi S."/>
            <person name="Thiergart T."/>
            <person name="Pickel B."/>
            <person name="Atanasova L."/>
            <person name="Karlsson M."/>
            <person name="Huettel B."/>
            <person name="Barry K.W."/>
            <person name="Haridas S."/>
            <person name="Chen C."/>
            <person name="Bauer D."/>
            <person name="Andreopoulos W."/>
            <person name="Pangilinan J."/>
            <person name="LaButti K."/>
            <person name="Riley R."/>
            <person name="Lipzen A."/>
            <person name="Clum A."/>
            <person name="Drula E."/>
            <person name="Henrissat B."/>
            <person name="Kohler A."/>
            <person name="Grigoriev I.V."/>
            <person name="Martin F.M."/>
            <person name="Hacquard S."/>
        </authorList>
    </citation>
    <scope>NUCLEOTIDE SEQUENCE</scope>
    <source>
        <strain evidence="6">MPI-CAGE-CH-0243</strain>
    </source>
</reference>
<protein>
    <recommendedName>
        <fullName evidence="4">Mediator of RNA polymerase II transcription subunit 20</fullName>
    </recommendedName>
    <alternativeName>
        <fullName evidence="4">Mediator complex subunit 20</fullName>
    </alternativeName>
</protein>
<dbReference type="GO" id="GO:0016592">
    <property type="term" value="C:mediator complex"/>
    <property type="evidence" value="ECO:0007669"/>
    <property type="project" value="InterPro"/>
</dbReference>
<feature type="region of interest" description="Disordered" evidence="5">
    <location>
        <begin position="105"/>
        <end position="136"/>
    </location>
</feature>
<dbReference type="Proteomes" id="UP000700596">
    <property type="component" value="Unassembled WGS sequence"/>
</dbReference>
<dbReference type="AlphaFoldDB" id="A0A9P9DUJ1"/>
<dbReference type="EMBL" id="JAGMWT010000007">
    <property type="protein sequence ID" value="KAH7125526.1"/>
    <property type="molecule type" value="Genomic_DNA"/>
</dbReference>
<accession>A0A9P9DUJ1</accession>
<gene>
    <name evidence="4" type="primary">MED20</name>
    <name evidence="6" type="ORF">B0J11DRAFT_528610</name>
</gene>
<evidence type="ECO:0000313" key="7">
    <source>
        <dbReference type="Proteomes" id="UP000700596"/>
    </source>
</evidence>
<feature type="region of interest" description="Disordered" evidence="5">
    <location>
        <begin position="48"/>
        <end position="86"/>
    </location>
</feature>
<evidence type="ECO:0000256" key="1">
    <source>
        <dbReference type="ARBA" id="ARBA00004123"/>
    </source>
</evidence>
<keyword evidence="3 4" id="KW-0539">Nucleus</keyword>
<dbReference type="GO" id="GO:0003712">
    <property type="term" value="F:transcription coregulator activity"/>
    <property type="evidence" value="ECO:0007669"/>
    <property type="project" value="InterPro"/>
</dbReference>
<comment type="caution">
    <text evidence="6">The sequence shown here is derived from an EMBL/GenBank/DDBJ whole genome shotgun (WGS) entry which is preliminary data.</text>
</comment>
<sequence length="305" mass="32548">MKYHSIYLIPTPGNSLEASTATINTLINTIESQFATATRQSPWTLSHRVFQSTPPKPDPNTASTTSSSASPATGAPSPPSLHHLLTLSPLSPDQTYCYIHTTKPASQPLKTEPQSNAPTPQPQPPSTSTPQKDNGTIVAIPNTSRDAHIAMIGGPMSAIWALRQVIAVPAGLSYTAGPFEILIGELRAAKTGPSHSSAAASPGVIISISTVVGSIGEGEDEGALADSGYAWVGGETGEDEEEEVDLDVAREKIGEFWRRIKVEVGRGQVLEAGMRWERGNGVRNDNEREVEAVVRLWCEILKPRV</sequence>
<organism evidence="6 7">
    <name type="scientific">Dendryphion nanum</name>
    <dbReference type="NCBI Taxonomy" id="256645"/>
    <lineage>
        <taxon>Eukaryota</taxon>
        <taxon>Fungi</taxon>
        <taxon>Dikarya</taxon>
        <taxon>Ascomycota</taxon>
        <taxon>Pezizomycotina</taxon>
        <taxon>Dothideomycetes</taxon>
        <taxon>Pleosporomycetidae</taxon>
        <taxon>Pleosporales</taxon>
        <taxon>Torulaceae</taxon>
        <taxon>Dendryphion</taxon>
    </lineage>
</organism>
<comment type="function">
    <text evidence="4">Component of the Mediator complex, a coactivator involved in the regulated transcription of nearly all RNA polymerase II-dependent genes. Mediator functions as a bridge to convey information from gene-specific regulatory proteins to the basal RNA polymerase II transcription machinery. Mediator is recruited to promoters by direct interactions with regulatory proteins and serves as a scaffold for the assembly of a functional preinitiation complex with RNA polymerase II and the general transcription factors.</text>
</comment>
<name>A0A9P9DUJ1_9PLEO</name>
<evidence type="ECO:0000256" key="3">
    <source>
        <dbReference type="ARBA" id="ARBA00023242"/>
    </source>
</evidence>
<dbReference type="GO" id="GO:0006357">
    <property type="term" value="P:regulation of transcription by RNA polymerase II"/>
    <property type="evidence" value="ECO:0007669"/>
    <property type="project" value="InterPro"/>
</dbReference>
<keyword evidence="4" id="KW-0804">Transcription</keyword>
<comment type="subunit">
    <text evidence="4">Component of the Mediator complex.</text>
</comment>
<evidence type="ECO:0000256" key="2">
    <source>
        <dbReference type="ARBA" id="ARBA00010743"/>
    </source>
</evidence>
<keyword evidence="4" id="KW-0010">Activator</keyword>
<keyword evidence="4" id="KW-0805">Transcription regulation</keyword>
<evidence type="ECO:0000256" key="4">
    <source>
        <dbReference type="RuleBase" id="RU364152"/>
    </source>
</evidence>
<comment type="subcellular location">
    <subcellularLocation>
        <location evidence="1 4">Nucleus</location>
    </subcellularLocation>
</comment>
<proteinExistence type="inferred from homology"/>
<dbReference type="InterPro" id="IPR013921">
    <property type="entry name" value="Mediator_Med20"/>
</dbReference>
<keyword evidence="7" id="KW-1185">Reference proteome</keyword>
<evidence type="ECO:0000256" key="5">
    <source>
        <dbReference type="SAM" id="MobiDB-lite"/>
    </source>
</evidence>
<dbReference type="Pfam" id="PF08612">
    <property type="entry name" value="Med20"/>
    <property type="match status" value="1"/>
</dbReference>